<organism evidence="2 3">
    <name type="scientific">Colletotrichum gloeosporioides</name>
    <name type="common">Anthracnose fungus</name>
    <name type="synonym">Glomerella cingulata</name>
    <dbReference type="NCBI Taxonomy" id="474922"/>
    <lineage>
        <taxon>Eukaryota</taxon>
        <taxon>Fungi</taxon>
        <taxon>Dikarya</taxon>
        <taxon>Ascomycota</taxon>
        <taxon>Pezizomycotina</taxon>
        <taxon>Sordariomycetes</taxon>
        <taxon>Hypocreomycetidae</taxon>
        <taxon>Glomerellales</taxon>
        <taxon>Glomerellaceae</taxon>
        <taxon>Colletotrichum</taxon>
        <taxon>Colletotrichum gloeosporioides species complex</taxon>
    </lineage>
</organism>
<dbReference type="EMBL" id="WVTB01000040">
    <property type="protein sequence ID" value="KAF3805830.1"/>
    <property type="molecule type" value="Genomic_DNA"/>
</dbReference>
<keyword evidence="3" id="KW-1185">Reference proteome</keyword>
<reference evidence="2" key="1">
    <citation type="journal article" date="2020" name="Phytopathology">
        <title>Genome sequence and comparative analysis of Colletotrichum gloeosporioides isolated from Liriodendron leaves.</title>
        <authorList>
            <person name="Fu F.F."/>
            <person name="Hao Z."/>
            <person name="Wang P."/>
            <person name="Lu Y."/>
            <person name="Xue L.J."/>
            <person name="Wei G."/>
            <person name="Tian Y."/>
            <person name="Baishi H."/>
            <person name="Xu H."/>
            <person name="Shi J."/>
            <person name="Cheng T."/>
            <person name="Wang G."/>
            <person name="Yi Y."/>
            <person name="Chen J."/>
        </authorList>
    </citation>
    <scope>NUCLEOTIDE SEQUENCE</scope>
    <source>
        <strain evidence="2">Lc1</strain>
    </source>
</reference>
<protein>
    <submittedName>
        <fullName evidence="2">Uncharacterized protein</fullName>
    </submittedName>
</protein>
<sequence>MDYEKGKLAEADGYSNPPPYPGNNVELPDYEIPRSNNTGSDTRLVAATARFPPTLNCYYQWKWKQVYYLGPSAKEKMFAISFDGKLFSTKQTLCLHNGPSDKAPVMATASRTGMGWHDRSTINVNREFGSGKDIKLEKPEDAGFRKSQVRAFHMKTPKGRVEEFQWRTSHGNEIKELAGHSSGWKLVRMMGPESIGGHSKNPDLGFSSDGQEVVAVLAHNMSWSMTKGYRFAFMGTGLTGTLGEEWEATAVLTGFWLWYQQVTTNSAAGAGAAGAAGAAAC</sequence>
<gene>
    <name evidence="2" type="ORF">GCG54_00005196</name>
</gene>
<dbReference type="GeneID" id="69012348"/>
<feature type="compositionally biased region" description="Basic and acidic residues" evidence="1">
    <location>
        <begin position="1"/>
        <end position="10"/>
    </location>
</feature>
<comment type="caution">
    <text evidence="2">The sequence shown here is derived from an EMBL/GenBank/DDBJ whole genome shotgun (WGS) entry which is preliminary data.</text>
</comment>
<dbReference type="RefSeq" id="XP_045264989.1">
    <property type="nucleotide sequence ID" value="XM_045405225.1"/>
</dbReference>
<evidence type="ECO:0000313" key="2">
    <source>
        <dbReference type="EMBL" id="KAF3805830.1"/>
    </source>
</evidence>
<feature type="region of interest" description="Disordered" evidence="1">
    <location>
        <begin position="1"/>
        <end position="26"/>
    </location>
</feature>
<name>A0A8H4CKW8_COLGL</name>
<proteinExistence type="predicted"/>
<reference evidence="2" key="2">
    <citation type="submission" date="2020-03" db="EMBL/GenBank/DDBJ databases">
        <authorList>
            <person name="Fu F.-F."/>
            <person name="Chen J."/>
        </authorList>
    </citation>
    <scope>NUCLEOTIDE SEQUENCE</scope>
    <source>
        <strain evidence="2">Lc1</strain>
    </source>
</reference>
<evidence type="ECO:0000313" key="3">
    <source>
        <dbReference type="Proteomes" id="UP000613401"/>
    </source>
</evidence>
<dbReference type="AlphaFoldDB" id="A0A8H4CKW8"/>
<dbReference type="Proteomes" id="UP000613401">
    <property type="component" value="Unassembled WGS sequence"/>
</dbReference>
<evidence type="ECO:0000256" key="1">
    <source>
        <dbReference type="SAM" id="MobiDB-lite"/>
    </source>
</evidence>
<accession>A0A8H4CKW8</accession>